<dbReference type="Proteomes" id="UP001295469">
    <property type="component" value="Chromosome A09"/>
</dbReference>
<reference evidence="1" key="1">
    <citation type="submission" date="2021-01" db="EMBL/GenBank/DDBJ databases">
        <authorList>
            <consortium name="Genoscope - CEA"/>
            <person name="William W."/>
        </authorList>
    </citation>
    <scope>NUCLEOTIDE SEQUENCE</scope>
</reference>
<dbReference type="AlphaFoldDB" id="A0A816PA54"/>
<dbReference type="EMBL" id="HG994363">
    <property type="protein sequence ID" value="CAF2046001.1"/>
    <property type="molecule type" value="Genomic_DNA"/>
</dbReference>
<name>A0A816PA54_BRANA</name>
<protein>
    <submittedName>
        <fullName evidence="1">(rape) hypothetical protein</fullName>
    </submittedName>
</protein>
<organism evidence="1">
    <name type="scientific">Brassica napus</name>
    <name type="common">Rape</name>
    <dbReference type="NCBI Taxonomy" id="3708"/>
    <lineage>
        <taxon>Eukaryota</taxon>
        <taxon>Viridiplantae</taxon>
        <taxon>Streptophyta</taxon>
        <taxon>Embryophyta</taxon>
        <taxon>Tracheophyta</taxon>
        <taxon>Spermatophyta</taxon>
        <taxon>Magnoliopsida</taxon>
        <taxon>eudicotyledons</taxon>
        <taxon>Gunneridae</taxon>
        <taxon>Pentapetalae</taxon>
        <taxon>rosids</taxon>
        <taxon>malvids</taxon>
        <taxon>Brassicales</taxon>
        <taxon>Brassicaceae</taxon>
        <taxon>Brassiceae</taxon>
        <taxon>Brassica</taxon>
    </lineage>
</organism>
<proteinExistence type="predicted"/>
<evidence type="ECO:0000313" key="1">
    <source>
        <dbReference type="EMBL" id="CAF2046001.1"/>
    </source>
</evidence>
<accession>A0A816PA54</accession>
<gene>
    <name evidence="1" type="ORF">DARMORV10_A09P41630.1</name>
</gene>
<sequence length="97" mass="11165">MRRRILGGEPMGVYILHLGVKSIAIEEQNLIMFFTLQSSNDLSDKFKHSMSIKSARELLPLVVLLLIAIRHAIFEVSKFVCFMVKLNIFLQICQRES</sequence>